<evidence type="ECO:0000313" key="15">
    <source>
        <dbReference type="EMBL" id="CAD7197119.1"/>
    </source>
</evidence>
<keyword evidence="9 14" id="KW-0560">Oxidoreductase</keyword>
<evidence type="ECO:0000256" key="5">
    <source>
        <dbReference type="ARBA" id="ARBA00022617"/>
    </source>
</evidence>
<dbReference type="InterPro" id="IPR036396">
    <property type="entry name" value="Cyt_P450_sf"/>
</dbReference>
<protein>
    <recommendedName>
        <fullName evidence="16">Cytochrome P450</fullName>
    </recommendedName>
</protein>
<evidence type="ECO:0000256" key="1">
    <source>
        <dbReference type="ARBA" id="ARBA00001971"/>
    </source>
</evidence>
<dbReference type="PRINTS" id="PR00463">
    <property type="entry name" value="EP450I"/>
</dbReference>
<dbReference type="GO" id="GO:0005789">
    <property type="term" value="C:endoplasmic reticulum membrane"/>
    <property type="evidence" value="ECO:0007669"/>
    <property type="project" value="UniProtKB-SubCell"/>
</dbReference>
<dbReference type="AlphaFoldDB" id="A0A7R8Z811"/>
<keyword evidence="7" id="KW-0256">Endoplasmic reticulum</keyword>
<evidence type="ECO:0000256" key="4">
    <source>
        <dbReference type="ARBA" id="ARBA00010617"/>
    </source>
</evidence>
<evidence type="ECO:0000256" key="11">
    <source>
        <dbReference type="ARBA" id="ARBA00023033"/>
    </source>
</evidence>
<accession>A0A7R8Z811</accession>
<dbReference type="PANTHER" id="PTHR24292:SF54">
    <property type="entry name" value="CYP9F3-RELATED"/>
    <property type="match status" value="1"/>
</dbReference>
<sequence length="348" mass="40500">MHEVINYYTSRDLQLPCDITVHVDGTVRARVCFRAFQRRRQQKALRGQPLPFFGNIKELFFQRTSEALHYSWLYNKLDGHRFGGIYLLTEPVLLVRDPQLARRILDGDEDYFSHKGILEKNEGFNTYCVLDTDIITRLDSRFIFVQYFLFWYAGTEMIFGILNFCLHELAMNPDVQDNLREDVDSSLRQHGGELTYEAVNSMKYMEQVIYETLRKYHPDVMLNRVCSKSYTIPGTEVRIERGTQVIIPVYALNHDPQYFPDPEKFYPERFDPENKSSTGLLDFLPFGTGSRKCIGMDYAMIQIKVGLASLISKFKFSSYGDATTTTKLNCGSFNPHGDNLHKFVVKYR</sequence>
<organism evidence="15">
    <name type="scientific">Timema douglasi</name>
    <name type="common">Walking stick</name>
    <dbReference type="NCBI Taxonomy" id="61478"/>
    <lineage>
        <taxon>Eukaryota</taxon>
        <taxon>Metazoa</taxon>
        <taxon>Ecdysozoa</taxon>
        <taxon>Arthropoda</taxon>
        <taxon>Hexapoda</taxon>
        <taxon>Insecta</taxon>
        <taxon>Pterygota</taxon>
        <taxon>Neoptera</taxon>
        <taxon>Polyneoptera</taxon>
        <taxon>Phasmatodea</taxon>
        <taxon>Timematodea</taxon>
        <taxon>Timematoidea</taxon>
        <taxon>Timematidae</taxon>
        <taxon>Timema</taxon>
    </lineage>
</organism>
<evidence type="ECO:0000256" key="9">
    <source>
        <dbReference type="ARBA" id="ARBA00023002"/>
    </source>
</evidence>
<dbReference type="EMBL" id="OA565491">
    <property type="protein sequence ID" value="CAD7197119.1"/>
    <property type="molecule type" value="Genomic_DNA"/>
</dbReference>
<evidence type="ECO:0000256" key="6">
    <source>
        <dbReference type="ARBA" id="ARBA00022723"/>
    </source>
</evidence>
<dbReference type="PANTHER" id="PTHR24292">
    <property type="entry name" value="CYTOCHROME P450"/>
    <property type="match status" value="1"/>
</dbReference>
<evidence type="ECO:0000256" key="7">
    <source>
        <dbReference type="ARBA" id="ARBA00022824"/>
    </source>
</evidence>
<gene>
    <name evidence="15" type="ORF">TDIB3V08_LOCUS3436</name>
</gene>
<keyword evidence="6 13" id="KW-0479">Metal-binding</keyword>
<feature type="binding site" description="axial binding residue" evidence="13">
    <location>
        <position position="293"/>
    </location>
    <ligand>
        <name>heme</name>
        <dbReference type="ChEBI" id="CHEBI:30413"/>
    </ligand>
    <ligandPart>
        <name>Fe</name>
        <dbReference type="ChEBI" id="CHEBI:18248"/>
    </ligandPart>
</feature>
<evidence type="ECO:0000256" key="2">
    <source>
        <dbReference type="ARBA" id="ARBA00004174"/>
    </source>
</evidence>
<dbReference type="GO" id="GO:0004497">
    <property type="term" value="F:monooxygenase activity"/>
    <property type="evidence" value="ECO:0007669"/>
    <property type="project" value="UniProtKB-KW"/>
</dbReference>
<keyword evidence="12" id="KW-0472">Membrane</keyword>
<comment type="cofactor">
    <cofactor evidence="1 13">
        <name>heme</name>
        <dbReference type="ChEBI" id="CHEBI:30413"/>
    </cofactor>
</comment>
<dbReference type="InterPro" id="IPR050476">
    <property type="entry name" value="Insect_CytP450_Detox"/>
</dbReference>
<dbReference type="PROSITE" id="PS00086">
    <property type="entry name" value="CYTOCHROME_P450"/>
    <property type="match status" value="1"/>
</dbReference>
<evidence type="ECO:0000256" key="10">
    <source>
        <dbReference type="ARBA" id="ARBA00023004"/>
    </source>
</evidence>
<keyword evidence="10 13" id="KW-0408">Iron</keyword>
<reference evidence="15" key="1">
    <citation type="submission" date="2020-11" db="EMBL/GenBank/DDBJ databases">
        <authorList>
            <person name="Tran Van P."/>
        </authorList>
    </citation>
    <scope>NUCLEOTIDE SEQUENCE</scope>
</reference>
<dbReference type="PRINTS" id="PR00385">
    <property type="entry name" value="P450"/>
</dbReference>
<dbReference type="GO" id="GO:0020037">
    <property type="term" value="F:heme binding"/>
    <property type="evidence" value="ECO:0007669"/>
    <property type="project" value="InterPro"/>
</dbReference>
<evidence type="ECO:0000256" key="8">
    <source>
        <dbReference type="ARBA" id="ARBA00022848"/>
    </source>
</evidence>
<keyword evidence="8" id="KW-0492">Microsome</keyword>
<dbReference type="InterPro" id="IPR002401">
    <property type="entry name" value="Cyt_P450_E_grp-I"/>
</dbReference>
<evidence type="ECO:0000256" key="12">
    <source>
        <dbReference type="ARBA" id="ARBA00023136"/>
    </source>
</evidence>
<evidence type="ECO:0000256" key="3">
    <source>
        <dbReference type="ARBA" id="ARBA00004406"/>
    </source>
</evidence>
<evidence type="ECO:0008006" key="16">
    <source>
        <dbReference type="Google" id="ProtNLM"/>
    </source>
</evidence>
<proteinExistence type="inferred from homology"/>
<evidence type="ECO:0000256" key="14">
    <source>
        <dbReference type="RuleBase" id="RU000461"/>
    </source>
</evidence>
<dbReference type="InterPro" id="IPR001128">
    <property type="entry name" value="Cyt_P450"/>
</dbReference>
<dbReference type="Gene3D" id="1.10.630.10">
    <property type="entry name" value="Cytochrome P450"/>
    <property type="match status" value="2"/>
</dbReference>
<dbReference type="InterPro" id="IPR017972">
    <property type="entry name" value="Cyt_P450_CS"/>
</dbReference>
<name>A0A7R8Z811_TIMDO</name>
<dbReference type="Pfam" id="PF00067">
    <property type="entry name" value="p450"/>
    <property type="match status" value="1"/>
</dbReference>
<evidence type="ECO:0000256" key="13">
    <source>
        <dbReference type="PIRSR" id="PIRSR602401-1"/>
    </source>
</evidence>
<comment type="subcellular location">
    <subcellularLocation>
        <location evidence="3">Endoplasmic reticulum membrane</location>
        <topology evidence="3">Peripheral membrane protein</topology>
    </subcellularLocation>
    <subcellularLocation>
        <location evidence="2">Microsome membrane</location>
        <topology evidence="2">Peripheral membrane protein</topology>
    </subcellularLocation>
</comment>
<keyword evidence="5 13" id="KW-0349">Heme</keyword>
<comment type="similarity">
    <text evidence="4 14">Belongs to the cytochrome P450 family.</text>
</comment>
<dbReference type="SUPFAM" id="SSF48264">
    <property type="entry name" value="Cytochrome P450"/>
    <property type="match status" value="1"/>
</dbReference>
<dbReference type="GO" id="GO:0016705">
    <property type="term" value="F:oxidoreductase activity, acting on paired donors, with incorporation or reduction of molecular oxygen"/>
    <property type="evidence" value="ECO:0007669"/>
    <property type="project" value="InterPro"/>
</dbReference>
<dbReference type="GO" id="GO:0005506">
    <property type="term" value="F:iron ion binding"/>
    <property type="evidence" value="ECO:0007669"/>
    <property type="project" value="InterPro"/>
</dbReference>
<keyword evidence="11 14" id="KW-0503">Monooxygenase</keyword>